<dbReference type="InterPro" id="IPR013103">
    <property type="entry name" value="RVT_2"/>
</dbReference>
<dbReference type="PANTHER" id="PTHR11439:SF515">
    <property type="entry name" value="GAG-POL POLYPROTEIN"/>
    <property type="match status" value="1"/>
</dbReference>
<sequence>MTPPEDADDADLDTDHGDAPLRLRAIDAVIGPASPPGLVPRVLDDELHFTSADEPASFKEAEREPCWRQAMPEEMKAIEDNGTWELAALPTGHRAIGLKWVFKVKRDEAGNVIRYKARLVAKGYIQRVGIDFDEVFAPVARMESVRALLALAAHQGHKVHHMDVKSAFLNGELKEEVFVSQPPSFISTGNEHKVLRLRKVLYGLRQAPRAWNAKLDVSLASLGFQRSSSEHAVYIRCRGASRLVVGVYVDDLIITGTGDEEITAFKQEMRRVFSMSDLGLLSYYLGIEVTQSSKGITLCQSAYASKLLEKHGMASCNSCKTPIDAGLKLSKNSEAPLVDATDYRRLIGSLRYLVNTRPDLAFAVGYLSRFMESPHQDHQDAVKQVLRYIAGTRSQGLLYAKHEEGQAGLVGYSDAGMAGDIDGRKSTSGVIFFLGGNAITWQSSKQRVIALSSCEAEYIAAATAACQAIWLTRLVHDMVGIEPRAPDLKVDNQAAIALSKNPVFHDRSKHIDTKFHFIRECVDKGQISIWHTPTEQQLADVLTKPLGRDRFLKLCALIGVQNVGEIKD</sequence>
<dbReference type="AlphaFoldDB" id="A0AAQ3SGN9"/>
<proteinExistence type="predicted"/>
<name>A0AAQ3SGN9_PASNO</name>
<dbReference type="CDD" id="cd09272">
    <property type="entry name" value="RNase_HI_RT_Ty1"/>
    <property type="match status" value="1"/>
</dbReference>
<feature type="domain" description="Reverse transcriptase Ty1/copia-type" evidence="1">
    <location>
        <begin position="81"/>
        <end position="323"/>
    </location>
</feature>
<organism evidence="2 3">
    <name type="scientific">Paspalum notatum var. saurae</name>
    <dbReference type="NCBI Taxonomy" id="547442"/>
    <lineage>
        <taxon>Eukaryota</taxon>
        <taxon>Viridiplantae</taxon>
        <taxon>Streptophyta</taxon>
        <taxon>Embryophyta</taxon>
        <taxon>Tracheophyta</taxon>
        <taxon>Spermatophyta</taxon>
        <taxon>Magnoliopsida</taxon>
        <taxon>Liliopsida</taxon>
        <taxon>Poales</taxon>
        <taxon>Poaceae</taxon>
        <taxon>PACMAD clade</taxon>
        <taxon>Panicoideae</taxon>
        <taxon>Andropogonodae</taxon>
        <taxon>Paspaleae</taxon>
        <taxon>Paspalinae</taxon>
        <taxon>Paspalum</taxon>
    </lineage>
</organism>
<reference evidence="2 3" key="1">
    <citation type="submission" date="2024-02" db="EMBL/GenBank/DDBJ databases">
        <title>High-quality chromosome-scale genome assembly of Pensacola bahiagrass (Paspalum notatum Flugge var. saurae).</title>
        <authorList>
            <person name="Vega J.M."/>
            <person name="Podio M."/>
            <person name="Orjuela J."/>
            <person name="Siena L.A."/>
            <person name="Pessino S.C."/>
            <person name="Combes M.C."/>
            <person name="Mariac C."/>
            <person name="Albertini E."/>
            <person name="Pupilli F."/>
            <person name="Ortiz J.P.A."/>
            <person name="Leblanc O."/>
        </authorList>
    </citation>
    <scope>NUCLEOTIDE SEQUENCE [LARGE SCALE GENOMIC DNA]</scope>
    <source>
        <strain evidence="2">R1</strain>
        <tissue evidence="2">Leaf</tissue>
    </source>
</reference>
<dbReference type="EMBL" id="CP144746">
    <property type="protein sequence ID" value="WVZ56483.1"/>
    <property type="molecule type" value="Genomic_DNA"/>
</dbReference>
<dbReference type="InterPro" id="IPR043502">
    <property type="entry name" value="DNA/RNA_pol_sf"/>
</dbReference>
<accession>A0AAQ3SGN9</accession>
<dbReference type="PANTHER" id="PTHR11439">
    <property type="entry name" value="GAG-POL-RELATED RETROTRANSPOSON"/>
    <property type="match status" value="1"/>
</dbReference>
<keyword evidence="3" id="KW-1185">Reference proteome</keyword>
<evidence type="ECO:0000313" key="3">
    <source>
        <dbReference type="Proteomes" id="UP001341281"/>
    </source>
</evidence>
<evidence type="ECO:0000259" key="1">
    <source>
        <dbReference type="Pfam" id="PF07727"/>
    </source>
</evidence>
<dbReference type="SUPFAM" id="SSF56672">
    <property type="entry name" value="DNA/RNA polymerases"/>
    <property type="match status" value="1"/>
</dbReference>
<dbReference type="Pfam" id="PF07727">
    <property type="entry name" value="RVT_2"/>
    <property type="match status" value="1"/>
</dbReference>
<evidence type="ECO:0000313" key="2">
    <source>
        <dbReference type="EMBL" id="WVZ56483.1"/>
    </source>
</evidence>
<gene>
    <name evidence="2" type="ORF">U9M48_007003</name>
</gene>
<protein>
    <recommendedName>
        <fullName evidence="1">Reverse transcriptase Ty1/copia-type domain-containing protein</fullName>
    </recommendedName>
</protein>
<dbReference type="Proteomes" id="UP001341281">
    <property type="component" value="Chromosome 02"/>
</dbReference>